<dbReference type="SUPFAM" id="SSF53686">
    <property type="entry name" value="Tryptophan synthase beta subunit-like PLP-dependent enzymes"/>
    <property type="match status" value="1"/>
</dbReference>
<gene>
    <name evidence="6" type="primary">cysK</name>
    <name evidence="6" type="ORF">LZC94_11520</name>
</gene>
<dbReference type="InterPro" id="IPR001926">
    <property type="entry name" value="TrpB-like_PALP"/>
</dbReference>
<dbReference type="NCBIfam" id="TIGR01136">
    <property type="entry name" value="cysKM"/>
    <property type="match status" value="1"/>
</dbReference>
<evidence type="ECO:0000256" key="4">
    <source>
        <dbReference type="ARBA" id="ARBA00047931"/>
    </source>
</evidence>
<sequence>MSVIANDLLELVGSTPLVRLRRMSGGEPGERGARDARGERAEPAATIWAKMEQINPGGSLKDRICLAMVEEAEREGKLRAGGVVVEPTSGNTGIGLALVCAVKGYRCILTMPESMSLERRQLLEAFGVTIVLTPEEQQMEGAIARARAIAADTPGSFLPQQFDNPENPEVHARTTAREIVEAMEDLRIDAFVAGVGTGGTLTGVGRVLRGELGARASGGPLIVAVEPESCATLSRGERGPSKIQGLAPGFVPRNYDAKVVDEVRTVSDADAWRTKTELAQREGLLVGISSGATVAVALDVARELGPHKNVVTMLFDTGERYFSLGEYFA</sequence>
<organism evidence="6 7">
    <name type="scientific">Pendulispora albinea</name>
    <dbReference type="NCBI Taxonomy" id="2741071"/>
    <lineage>
        <taxon>Bacteria</taxon>
        <taxon>Pseudomonadati</taxon>
        <taxon>Myxococcota</taxon>
        <taxon>Myxococcia</taxon>
        <taxon>Myxococcales</taxon>
        <taxon>Sorangiineae</taxon>
        <taxon>Pendulisporaceae</taxon>
        <taxon>Pendulispora</taxon>
    </lineage>
</organism>
<keyword evidence="6" id="KW-0808">Transferase</keyword>
<reference evidence="6 7" key="1">
    <citation type="submission" date="2021-12" db="EMBL/GenBank/DDBJ databases">
        <title>Discovery of the Pendulisporaceae a myxobacterial family with distinct sporulation behavior and unique specialized metabolism.</title>
        <authorList>
            <person name="Garcia R."/>
            <person name="Popoff A."/>
            <person name="Bader C.D."/>
            <person name="Loehr J."/>
            <person name="Walesch S."/>
            <person name="Walt C."/>
            <person name="Boldt J."/>
            <person name="Bunk B."/>
            <person name="Haeckl F.J.F.P.J."/>
            <person name="Gunesch A.P."/>
            <person name="Birkelbach J."/>
            <person name="Nuebel U."/>
            <person name="Pietschmann T."/>
            <person name="Bach T."/>
            <person name="Mueller R."/>
        </authorList>
    </citation>
    <scope>NUCLEOTIDE SEQUENCE [LARGE SCALE GENOMIC DNA]</scope>
    <source>
        <strain evidence="6 7">MSr11954</strain>
    </source>
</reference>
<evidence type="ECO:0000313" key="7">
    <source>
        <dbReference type="Proteomes" id="UP001370348"/>
    </source>
</evidence>
<dbReference type="CDD" id="cd01561">
    <property type="entry name" value="CBS_like"/>
    <property type="match status" value="1"/>
</dbReference>
<proteinExistence type="predicted"/>
<comment type="cofactor">
    <cofactor evidence="1">
        <name>pyridoxal 5'-phosphate</name>
        <dbReference type="ChEBI" id="CHEBI:597326"/>
    </cofactor>
</comment>
<dbReference type="InterPro" id="IPR050214">
    <property type="entry name" value="Cys_Synth/Cystath_Beta-Synth"/>
</dbReference>
<dbReference type="InterPro" id="IPR005859">
    <property type="entry name" value="CysK"/>
</dbReference>
<evidence type="ECO:0000256" key="3">
    <source>
        <dbReference type="ARBA" id="ARBA00022898"/>
    </source>
</evidence>
<comment type="catalytic activity">
    <reaction evidence="4">
        <text>O-acetyl-L-serine + hydrogen sulfide = L-cysteine + acetate</text>
        <dbReference type="Rhea" id="RHEA:14829"/>
        <dbReference type="ChEBI" id="CHEBI:29919"/>
        <dbReference type="ChEBI" id="CHEBI:30089"/>
        <dbReference type="ChEBI" id="CHEBI:35235"/>
        <dbReference type="ChEBI" id="CHEBI:58340"/>
        <dbReference type="EC" id="2.5.1.47"/>
    </reaction>
</comment>
<dbReference type="NCBIfam" id="TIGR01139">
    <property type="entry name" value="cysK"/>
    <property type="match status" value="1"/>
</dbReference>
<dbReference type="GO" id="GO:0004124">
    <property type="term" value="F:cysteine synthase activity"/>
    <property type="evidence" value="ECO:0007669"/>
    <property type="project" value="UniProtKB-EC"/>
</dbReference>
<protein>
    <recommendedName>
        <fullName evidence="2">cysteine synthase</fullName>
        <ecNumber evidence="2">2.5.1.47</ecNumber>
    </recommendedName>
</protein>
<dbReference type="EC" id="2.5.1.47" evidence="2"/>
<evidence type="ECO:0000256" key="1">
    <source>
        <dbReference type="ARBA" id="ARBA00001933"/>
    </source>
</evidence>
<keyword evidence="7" id="KW-1185">Reference proteome</keyword>
<dbReference type="PANTHER" id="PTHR10314">
    <property type="entry name" value="CYSTATHIONINE BETA-SYNTHASE"/>
    <property type="match status" value="1"/>
</dbReference>
<dbReference type="Gene3D" id="3.40.50.1100">
    <property type="match status" value="2"/>
</dbReference>
<dbReference type="InterPro" id="IPR005856">
    <property type="entry name" value="Cys_synth"/>
</dbReference>
<evidence type="ECO:0000256" key="2">
    <source>
        <dbReference type="ARBA" id="ARBA00012681"/>
    </source>
</evidence>
<evidence type="ECO:0000259" key="5">
    <source>
        <dbReference type="Pfam" id="PF00291"/>
    </source>
</evidence>
<evidence type="ECO:0000313" key="6">
    <source>
        <dbReference type="EMBL" id="WXB17880.1"/>
    </source>
</evidence>
<name>A0ABZ2M6N2_9BACT</name>
<dbReference type="Proteomes" id="UP001370348">
    <property type="component" value="Chromosome"/>
</dbReference>
<dbReference type="Pfam" id="PF00291">
    <property type="entry name" value="PALP"/>
    <property type="match status" value="1"/>
</dbReference>
<dbReference type="InterPro" id="IPR036052">
    <property type="entry name" value="TrpB-like_PALP_sf"/>
</dbReference>
<dbReference type="RefSeq" id="WP_394827522.1">
    <property type="nucleotide sequence ID" value="NZ_CP089984.1"/>
</dbReference>
<accession>A0ABZ2M6N2</accession>
<feature type="domain" description="Tryptophan synthase beta chain-like PALP" evidence="5">
    <location>
        <begin position="10"/>
        <end position="314"/>
    </location>
</feature>
<dbReference type="EMBL" id="CP089984">
    <property type="protein sequence ID" value="WXB17880.1"/>
    <property type="molecule type" value="Genomic_DNA"/>
</dbReference>
<keyword evidence="3" id="KW-0663">Pyridoxal phosphate</keyword>